<dbReference type="HOGENOM" id="CLU_2832746_0_0_1"/>
<evidence type="ECO:0000313" key="1">
    <source>
        <dbReference type="EMBL" id="EGN92407.1"/>
    </source>
</evidence>
<accession>F8QH06</accession>
<dbReference type="EMBL" id="GL945505">
    <property type="protein sequence ID" value="EGN92407.1"/>
    <property type="molecule type" value="Genomic_DNA"/>
</dbReference>
<proteinExistence type="predicted"/>
<dbReference type="InParanoid" id="F8QH06"/>
<organism evidence="2">
    <name type="scientific">Serpula lacrymans var. lacrymans (strain S7.3)</name>
    <name type="common">Dry rot fungus</name>
    <dbReference type="NCBI Taxonomy" id="936435"/>
    <lineage>
        <taxon>Eukaryota</taxon>
        <taxon>Fungi</taxon>
        <taxon>Dikarya</taxon>
        <taxon>Basidiomycota</taxon>
        <taxon>Agaricomycotina</taxon>
        <taxon>Agaricomycetes</taxon>
        <taxon>Agaricomycetidae</taxon>
        <taxon>Boletales</taxon>
        <taxon>Coniophorineae</taxon>
        <taxon>Serpulaceae</taxon>
        <taxon>Serpula</taxon>
    </lineage>
</organism>
<gene>
    <name evidence="1" type="ORF">SERLA73DRAFT_79624</name>
</gene>
<evidence type="ECO:0000313" key="2">
    <source>
        <dbReference type="Proteomes" id="UP000008063"/>
    </source>
</evidence>
<dbReference type="AlphaFoldDB" id="F8QH06"/>
<dbReference type="Proteomes" id="UP000008063">
    <property type="component" value="Unassembled WGS sequence"/>
</dbReference>
<sequence length="66" mass="7378">MQPANWTTSNRVDFPLSSETADKVTTMLFNLSAMDNLVDKGLEDIKAIKWQSKLVRGQNLPVSNIV</sequence>
<keyword evidence="2" id="KW-1185">Reference proteome</keyword>
<name>F8QH06_SERL3</name>
<reference evidence="2" key="1">
    <citation type="journal article" date="2011" name="Science">
        <title>The plant cell wall-decomposing machinery underlies the functional diversity of forest fungi.</title>
        <authorList>
            <person name="Eastwood D.C."/>
            <person name="Floudas D."/>
            <person name="Binder M."/>
            <person name="Majcherczyk A."/>
            <person name="Schneider P."/>
            <person name="Aerts A."/>
            <person name="Asiegbu F.O."/>
            <person name="Baker S.E."/>
            <person name="Barry K."/>
            <person name="Bendiksby M."/>
            <person name="Blumentritt M."/>
            <person name="Coutinho P.M."/>
            <person name="Cullen D."/>
            <person name="de Vries R.P."/>
            <person name="Gathman A."/>
            <person name="Goodell B."/>
            <person name="Henrissat B."/>
            <person name="Ihrmark K."/>
            <person name="Kauserud H."/>
            <person name="Kohler A."/>
            <person name="LaButti K."/>
            <person name="Lapidus A."/>
            <person name="Lavin J.L."/>
            <person name="Lee Y.-H."/>
            <person name="Lindquist E."/>
            <person name="Lilly W."/>
            <person name="Lucas S."/>
            <person name="Morin E."/>
            <person name="Murat C."/>
            <person name="Oguiza J.A."/>
            <person name="Park J."/>
            <person name="Pisabarro A.G."/>
            <person name="Riley R."/>
            <person name="Rosling A."/>
            <person name="Salamov A."/>
            <person name="Schmidt O."/>
            <person name="Schmutz J."/>
            <person name="Skrede I."/>
            <person name="Stenlid J."/>
            <person name="Wiebenga A."/>
            <person name="Xie X."/>
            <person name="Kuees U."/>
            <person name="Hibbett D.S."/>
            <person name="Hoffmeister D."/>
            <person name="Hoegberg N."/>
            <person name="Martin F."/>
            <person name="Grigoriev I.V."/>
            <person name="Watkinson S.C."/>
        </authorList>
    </citation>
    <scope>NUCLEOTIDE SEQUENCE [LARGE SCALE GENOMIC DNA]</scope>
    <source>
        <strain evidence="2">strain S7.3</strain>
    </source>
</reference>
<protein>
    <submittedName>
        <fullName evidence="1">Uncharacterized protein</fullName>
    </submittedName>
</protein>